<evidence type="ECO:0000313" key="1">
    <source>
        <dbReference type="EMBL" id="MBP2378464.1"/>
    </source>
</evidence>
<name>A0ABS4WQH2_9MICO</name>
<gene>
    <name evidence="1" type="ORF">JOF42_001959</name>
</gene>
<dbReference type="RefSeq" id="WP_245340776.1">
    <property type="nucleotide sequence ID" value="NZ_BAAAIO010000001.1"/>
</dbReference>
<protein>
    <submittedName>
        <fullName evidence="1">Uncharacterized protein</fullName>
    </submittedName>
</protein>
<reference evidence="1 2" key="1">
    <citation type="submission" date="2021-03" db="EMBL/GenBank/DDBJ databases">
        <title>Sequencing the genomes of 1000 actinobacteria strains.</title>
        <authorList>
            <person name="Klenk H.-P."/>
        </authorList>
    </citation>
    <scope>NUCLEOTIDE SEQUENCE [LARGE SCALE GENOMIC DNA]</scope>
    <source>
        <strain evidence="1 2">DSM 13468</strain>
    </source>
</reference>
<keyword evidence="2" id="KW-1185">Reference proteome</keyword>
<comment type="caution">
    <text evidence="1">The sequence shown here is derived from an EMBL/GenBank/DDBJ whole genome shotgun (WGS) entry which is preliminary data.</text>
</comment>
<accession>A0ABS4WQH2</accession>
<organism evidence="1 2">
    <name type="scientific">Microbacterium phyllosphaerae</name>
    <dbReference type="NCBI Taxonomy" id="124798"/>
    <lineage>
        <taxon>Bacteria</taxon>
        <taxon>Bacillati</taxon>
        <taxon>Actinomycetota</taxon>
        <taxon>Actinomycetes</taxon>
        <taxon>Micrococcales</taxon>
        <taxon>Microbacteriaceae</taxon>
        <taxon>Microbacterium</taxon>
    </lineage>
</organism>
<proteinExistence type="predicted"/>
<evidence type="ECO:0000313" key="2">
    <source>
        <dbReference type="Proteomes" id="UP000703720"/>
    </source>
</evidence>
<dbReference type="EMBL" id="JAGIOA010000001">
    <property type="protein sequence ID" value="MBP2378464.1"/>
    <property type="molecule type" value="Genomic_DNA"/>
</dbReference>
<dbReference type="Proteomes" id="UP000703720">
    <property type="component" value="Unassembled WGS sequence"/>
</dbReference>
<sequence length="67" mass="7410">MSLEDWLRTHDGAAHTTEIYAAGFSRYVVATAVDSGRMLRLRRSWIASKSAIRRFSPLSESAVVSPA</sequence>